<evidence type="ECO:0000256" key="7">
    <source>
        <dbReference type="ARBA" id="ARBA00023136"/>
    </source>
</evidence>
<dbReference type="InterPro" id="IPR000515">
    <property type="entry name" value="MetI-like"/>
</dbReference>
<protein>
    <submittedName>
        <fullName evidence="10">Putrescine transport system permease protein</fullName>
    </submittedName>
</protein>
<comment type="caution">
    <text evidence="10">The sequence shown here is derived from an EMBL/GenBank/DDBJ whole genome shotgun (WGS) entry which is preliminary data.</text>
</comment>
<dbReference type="CDD" id="cd06261">
    <property type="entry name" value="TM_PBP2"/>
    <property type="match status" value="1"/>
</dbReference>
<dbReference type="EMBL" id="JACIFU010000001">
    <property type="protein sequence ID" value="MBB4172470.1"/>
    <property type="molecule type" value="Genomic_DNA"/>
</dbReference>
<evidence type="ECO:0000256" key="3">
    <source>
        <dbReference type="ARBA" id="ARBA00022448"/>
    </source>
</evidence>
<feature type="transmembrane region" description="Helical" evidence="8">
    <location>
        <begin position="260"/>
        <end position="281"/>
    </location>
</feature>
<dbReference type="OrthoDB" id="9807047at2"/>
<dbReference type="Proteomes" id="UP000565745">
    <property type="component" value="Unassembled WGS sequence"/>
</dbReference>
<sequence>MRLSRVALILVPYLWLLVLFFAPFLIVLKISLSDAALAIPPYTPTFKDGIAALISELDFENFIFLTEDDLYWKAYLSSFRIALVSTLLTLLVGYPIAYGMAKAPDEWRATLMMLVILPFWTSFLIRVYAWMGILSNEGLLNQLLIWLGLISEPLTILNTTAAVYIGIVYTYLPFMILPIYAALDRLDTSLNEAAEDLGCTRTQAFWLVTIPLSKNGIVAGSFLVFIPALGEFVIPSLLGGSGTLMIGKVLWEEFFNNRDWPVASAVAVILLLILIIPIVLFQRNQQKQQEAEE</sequence>
<dbReference type="SUPFAM" id="SSF161098">
    <property type="entry name" value="MetI-like"/>
    <property type="match status" value="1"/>
</dbReference>
<keyword evidence="7 8" id="KW-0472">Membrane</keyword>
<accession>A0A7W6M4V6</accession>
<dbReference type="GO" id="GO:0005886">
    <property type="term" value="C:plasma membrane"/>
    <property type="evidence" value="ECO:0007669"/>
    <property type="project" value="UniProtKB-SubCell"/>
</dbReference>
<dbReference type="PANTHER" id="PTHR42929">
    <property type="entry name" value="INNER MEMBRANE ABC TRANSPORTER PERMEASE PROTEIN YDCU-RELATED-RELATED"/>
    <property type="match status" value="1"/>
</dbReference>
<keyword evidence="3 8" id="KW-0813">Transport</keyword>
<evidence type="ECO:0000256" key="5">
    <source>
        <dbReference type="ARBA" id="ARBA00022692"/>
    </source>
</evidence>
<evidence type="ECO:0000256" key="4">
    <source>
        <dbReference type="ARBA" id="ARBA00022475"/>
    </source>
</evidence>
<dbReference type="PROSITE" id="PS50928">
    <property type="entry name" value="ABC_TM1"/>
    <property type="match status" value="1"/>
</dbReference>
<evidence type="ECO:0000256" key="6">
    <source>
        <dbReference type="ARBA" id="ARBA00022989"/>
    </source>
</evidence>
<dbReference type="RefSeq" id="WP_037969140.1">
    <property type="nucleotide sequence ID" value="NZ_JACIFU010000001.1"/>
</dbReference>
<feature type="transmembrane region" description="Helical" evidence="8">
    <location>
        <begin position="81"/>
        <end position="101"/>
    </location>
</feature>
<feature type="domain" description="ABC transmembrane type-1" evidence="9">
    <location>
        <begin position="75"/>
        <end position="281"/>
    </location>
</feature>
<feature type="transmembrane region" description="Helical" evidence="8">
    <location>
        <begin position="6"/>
        <end position="28"/>
    </location>
</feature>
<keyword evidence="6 8" id="KW-1133">Transmembrane helix</keyword>
<keyword evidence="5 8" id="KW-0812">Transmembrane</keyword>
<keyword evidence="11" id="KW-1185">Reference proteome</keyword>
<reference evidence="10 11" key="1">
    <citation type="submission" date="2020-08" db="EMBL/GenBank/DDBJ databases">
        <title>Genomic Encyclopedia of Type Strains, Phase IV (KMG-IV): sequencing the most valuable type-strain genomes for metagenomic binning, comparative biology and taxonomic classification.</title>
        <authorList>
            <person name="Goeker M."/>
        </authorList>
    </citation>
    <scope>NUCLEOTIDE SEQUENCE [LARGE SCALE GENOMIC DNA]</scope>
    <source>
        <strain evidence="10 11">DSM 101015</strain>
    </source>
</reference>
<feature type="transmembrane region" description="Helical" evidence="8">
    <location>
        <begin position="107"/>
        <end position="127"/>
    </location>
</feature>
<dbReference type="Gene3D" id="1.10.3720.10">
    <property type="entry name" value="MetI-like"/>
    <property type="match status" value="1"/>
</dbReference>
<dbReference type="InterPro" id="IPR035906">
    <property type="entry name" value="MetI-like_sf"/>
</dbReference>
<name>A0A7W6M4V6_9RHOB</name>
<evidence type="ECO:0000256" key="2">
    <source>
        <dbReference type="ARBA" id="ARBA00007069"/>
    </source>
</evidence>
<evidence type="ECO:0000256" key="1">
    <source>
        <dbReference type="ARBA" id="ARBA00004651"/>
    </source>
</evidence>
<dbReference type="AlphaFoldDB" id="A0A7W6M4V6"/>
<evidence type="ECO:0000259" key="9">
    <source>
        <dbReference type="PROSITE" id="PS50928"/>
    </source>
</evidence>
<comment type="similarity">
    <text evidence="2">Belongs to the binding-protein-dependent transport system permease family. CysTW subfamily.</text>
</comment>
<proteinExistence type="inferred from homology"/>
<dbReference type="Pfam" id="PF00528">
    <property type="entry name" value="BPD_transp_1"/>
    <property type="match status" value="1"/>
</dbReference>
<dbReference type="PANTHER" id="PTHR42929:SF3">
    <property type="entry name" value="PUTRESCINE TRANSPORT SYSTEM PERMEASE PROTEIN POTH"/>
    <property type="match status" value="1"/>
</dbReference>
<keyword evidence="4" id="KW-1003">Cell membrane</keyword>
<gene>
    <name evidence="10" type="ORF">GGR93_000231</name>
</gene>
<dbReference type="GO" id="GO:0055085">
    <property type="term" value="P:transmembrane transport"/>
    <property type="evidence" value="ECO:0007669"/>
    <property type="project" value="InterPro"/>
</dbReference>
<evidence type="ECO:0000313" key="11">
    <source>
        <dbReference type="Proteomes" id="UP000565745"/>
    </source>
</evidence>
<feature type="transmembrane region" description="Helical" evidence="8">
    <location>
        <begin position="163"/>
        <end position="183"/>
    </location>
</feature>
<comment type="subcellular location">
    <subcellularLocation>
        <location evidence="1 8">Cell membrane</location>
        <topology evidence="1 8">Multi-pass membrane protein</topology>
    </subcellularLocation>
</comment>
<evidence type="ECO:0000256" key="8">
    <source>
        <dbReference type="RuleBase" id="RU363032"/>
    </source>
</evidence>
<evidence type="ECO:0000313" key="10">
    <source>
        <dbReference type="EMBL" id="MBB4172470.1"/>
    </source>
</evidence>
<organism evidence="10 11">
    <name type="scientific">Sulfitobacter noctilucicola</name>
    <dbReference type="NCBI Taxonomy" id="1342301"/>
    <lineage>
        <taxon>Bacteria</taxon>
        <taxon>Pseudomonadati</taxon>
        <taxon>Pseudomonadota</taxon>
        <taxon>Alphaproteobacteria</taxon>
        <taxon>Rhodobacterales</taxon>
        <taxon>Roseobacteraceae</taxon>
        <taxon>Sulfitobacter</taxon>
    </lineage>
</organism>